<dbReference type="InterPro" id="IPR006935">
    <property type="entry name" value="Helicase/UvrB_N"/>
</dbReference>
<dbReference type="GO" id="GO:0003677">
    <property type="term" value="F:DNA binding"/>
    <property type="evidence" value="ECO:0007669"/>
    <property type="project" value="InterPro"/>
</dbReference>
<evidence type="ECO:0000313" key="3">
    <source>
        <dbReference type="EMBL" id="POO51635.1"/>
    </source>
</evidence>
<dbReference type="PROSITE" id="PS51192">
    <property type="entry name" value="HELICASE_ATP_BIND_1"/>
    <property type="match status" value="1"/>
</dbReference>
<dbReference type="Pfam" id="PF04851">
    <property type="entry name" value="ResIII"/>
    <property type="match status" value="1"/>
</dbReference>
<feature type="domain" description="Helicase ATP-binding" evidence="2">
    <location>
        <begin position="51"/>
        <end position="198"/>
    </location>
</feature>
<protein>
    <recommendedName>
        <fullName evidence="2">Helicase ATP-binding domain-containing protein</fullName>
    </recommendedName>
</protein>
<sequence length="738" mass="83318">MDDEKKFSFKNLKKPEAGERPKHPKDIFAQRPSSKGTMKEMWQSQATALDEWWKVKDRHSLISMYTGAGKTLVGVLIAQSYINQGVQNVLYLCPTIDLIKQTYKEAAKAGIKATTYYAGKFSDENFARGKTFCITTYQSAINTRSKFRGASSPGAIVFDDAHVGEHLMRDAFTLAVSKSKRPELFASLASCLRPGFEKLNIASNFDQALGEHSAGAVILCPPTEVIDAAEKIQDVLVKHMDNNDPDYYLPFDYMKGKIGFCCITISKDKIEISPPFVPSLFTRILEDNSAPKVYLSATVRSKADIVRAFGRSPILIEPEVDSGKGERTFLFGSDLKSTVADNDYLRSLIQRHKVLISVPSDRVAAKVHVALGTNRPDVDFSEALDRFRNASSGAFVLVGRYDGIDLPDEQCNVLSVEGLPVGTSQIEKYLFESLRLDRSYFSTINNRLTQLFGRINRGKNDFGIYFIRDKKVENWIRNERNKAGLPRILQEQINFSEALNEQIADCDGKTLDQIVDQIVNREEDWLDHYGAHMRPKALDDAKIAEQSKEFHIEDDFAKRESRFIVKLWQGDIEGAIEEFNVDFSPLSQINPRQLGWYSIWLGIAHLHNGDIASAHDWFDEARRKLGGRIPLPRRSRMSQLELEKEKTVIEEGLRQFLLLDKPQLIKAISKLQDRVAPAFDPSAEHRPAEEAVREIGAAMGFDSRRPCTDDGTGPDNVWIDHHSKSVIPFELKTDKMRA</sequence>
<comment type="caution">
    <text evidence="3">The sequence shown here is derived from an EMBL/GenBank/DDBJ whole genome shotgun (WGS) entry which is preliminary data.</text>
</comment>
<organism evidence="3 4">
    <name type="scientific">Agrobacterium rosae</name>
    <dbReference type="NCBI Taxonomy" id="1972867"/>
    <lineage>
        <taxon>Bacteria</taxon>
        <taxon>Pseudomonadati</taxon>
        <taxon>Pseudomonadota</taxon>
        <taxon>Alphaproteobacteria</taxon>
        <taxon>Hyphomicrobiales</taxon>
        <taxon>Rhizobiaceae</taxon>
        <taxon>Rhizobium/Agrobacterium group</taxon>
        <taxon>Agrobacterium</taxon>
    </lineage>
</organism>
<dbReference type="SUPFAM" id="SSF52540">
    <property type="entry name" value="P-loop containing nucleoside triphosphate hydrolases"/>
    <property type="match status" value="2"/>
</dbReference>
<dbReference type="Pfam" id="PF13307">
    <property type="entry name" value="Helicase_C_2"/>
    <property type="match status" value="1"/>
</dbReference>
<evidence type="ECO:0000256" key="1">
    <source>
        <dbReference type="SAM" id="MobiDB-lite"/>
    </source>
</evidence>
<proteinExistence type="predicted"/>
<feature type="compositionally biased region" description="Basic and acidic residues" evidence="1">
    <location>
        <begin position="1"/>
        <end position="28"/>
    </location>
</feature>
<dbReference type="Proteomes" id="UP000237447">
    <property type="component" value="Unassembled WGS sequence"/>
</dbReference>
<feature type="region of interest" description="Disordered" evidence="1">
    <location>
        <begin position="1"/>
        <end position="34"/>
    </location>
</feature>
<name>A0AAE5RY10_9HYPH</name>
<dbReference type="InterPro" id="IPR027417">
    <property type="entry name" value="P-loop_NTPase"/>
</dbReference>
<evidence type="ECO:0000259" key="2">
    <source>
        <dbReference type="PROSITE" id="PS51192"/>
    </source>
</evidence>
<dbReference type="EMBL" id="NXEJ01000006">
    <property type="protein sequence ID" value="POO51635.1"/>
    <property type="molecule type" value="Genomic_DNA"/>
</dbReference>
<feature type="non-terminal residue" evidence="3">
    <location>
        <position position="738"/>
    </location>
</feature>
<dbReference type="InterPro" id="IPR006555">
    <property type="entry name" value="ATP-dep_Helicase_C"/>
</dbReference>
<evidence type="ECO:0000313" key="4">
    <source>
        <dbReference type="Proteomes" id="UP000237447"/>
    </source>
</evidence>
<dbReference type="SMART" id="SM00487">
    <property type="entry name" value="DEXDc"/>
    <property type="match status" value="1"/>
</dbReference>
<reference evidence="3 4" key="1">
    <citation type="journal article" date="2018" name="Syst. Appl. Microbiol.">
        <title>Agrobacterium rosae sp. nov., isolated from galls on different agricultural crops.</title>
        <authorList>
            <person name="Kuzmanovic N."/>
            <person name="Pulawska J."/>
            <person name="Smalla K."/>
            <person name="Nesme X."/>
        </authorList>
    </citation>
    <scope>NUCLEOTIDE SEQUENCE [LARGE SCALE GENOMIC DNA]</scope>
    <source>
        <strain evidence="3 4">NCPPB 1650</strain>
    </source>
</reference>
<dbReference type="GO" id="GO:0004386">
    <property type="term" value="F:helicase activity"/>
    <property type="evidence" value="ECO:0007669"/>
    <property type="project" value="InterPro"/>
</dbReference>
<accession>A0AAE5RY10</accession>
<dbReference type="SMART" id="SM00491">
    <property type="entry name" value="HELICc2"/>
    <property type="match status" value="1"/>
</dbReference>
<dbReference type="GO" id="GO:0006139">
    <property type="term" value="P:nucleobase-containing compound metabolic process"/>
    <property type="evidence" value="ECO:0007669"/>
    <property type="project" value="InterPro"/>
</dbReference>
<dbReference type="GeneID" id="86880479"/>
<dbReference type="RefSeq" id="WP_103659065.1">
    <property type="nucleotide sequence ID" value="NZ_NXEJ01000006.1"/>
</dbReference>
<dbReference type="GO" id="GO:0016818">
    <property type="term" value="F:hydrolase activity, acting on acid anhydrides, in phosphorus-containing anhydrides"/>
    <property type="evidence" value="ECO:0007669"/>
    <property type="project" value="InterPro"/>
</dbReference>
<dbReference type="GO" id="GO:0005524">
    <property type="term" value="F:ATP binding"/>
    <property type="evidence" value="ECO:0007669"/>
    <property type="project" value="InterPro"/>
</dbReference>
<gene>
    <name evidence="3" type="ORF">CPJ18_14265</name>
</gene>
<dbReference type="AlphaFoldDB" id="A0AAE5RY10"/>
<dbReference type="InterPro" id="IPR014001">
    <property type="entry name" value="Helicase_ATP-bd"/>
</dbReference>
<dbReference type="Gene3D" id="3.40.50.300">
    <property type="entry name" value="P-loop containing nucleotide triphosphate hydrolases"/>
    <property type="match status" value="2"/>
</dbReference>